<dbReference type="AlphaFoldDB" id="A0A1F4UHU6"/>
<protein>
    <submittedName>
        <fullName evidence="1">Uncharacterized protein</fullName>
    </submittedName>
</protein>
<evidence type="ECO:0000313" key="1">
    <source>
        <dbReference type="EMBL" id="OGC44462.1"/>
    </source>
</evidence>
<comment type="caution">
    <text evidence="1">The sequence shown here is derived from an EMBL/GenBank/DDBJ whole genome shotgun (WGS) entry which is preliminary data.</text>
</comment>
<evidence type="ECO:0000313" key="2">
    <source>
        <dbReference type="Proteomes" id="UP000176583"/>
    </source>
</evidence>
<accession>A0A1F4UHU6</accession>
<gene>
    <name evidence="1" type="ORF">A2V54_00375</name>
</gene>
<proteinExistence type="predicted"/>
<name>A0A1F4UHU6_UNCKA</name>
<dbReference type="EMBL" id="MEUW01000020">
    <property type="protein sequence ID" value="OGC44462.1"/>
    <property type="molecule type" value="Genomic_DNA"/>
</dbReference>
<organism evidence="1 2">
    <name type="scientific">candidate division WWE3 bacterium RBG_19FT_COMBO_53_11</name>
    <dbReference type="NCBI Taxonomy" id="1802613"/>
    <lineage>
        <taxon>Bacteria</taxon>
        <taxon>Katanobacteria</taxon>
    </lineage>
</organism>
<reference evidence="1 2" key="1">
    <citation type="journal article" date="2016" name="Nat. Commun.">
        <title>Thousands of microbial genomes shed light on interconnected biogeochemical processes in an aquifer system.</title>
        <authorList>
            <person name="Anantharaman K."/>
            <person name="Brown C.T."/>
            <person name="Hug L.A."/>
            <person name="Sharon I."/>
            <person name="Castelle C.J."/>
            <person name="Probst A.J."/>
            <person name="Thomas B.C."/>
            <person name="Singh A."/>
            <person name="Wilkins M.J."/>
            <person name="Karaoz U."/>
            <person name="Brodie E.L."/>
            <person name="Williams K.H."/>
            <person name="Hubbard S.S."/>
            <person name="Banfield J.F."/>
        </authorList>
    </citation>
    <scope>NUCLEOTIDE SEQUENCE [LARGE SCALE GENOMIC DNA]</scope>
</reference>
<sequence>MSLLTVDLVNEAIDLALPSVRAIAKRHTWSPEGVAIVVGGVGLDEPVEHVMEELGPEDTWSDRWGEHSDFRLYARKKMEVSLRTGRPSGEVVADAPWLLEEGDTFWQGGVAEDTSLAVGASGIYGEADEAIAWIVWNIIRMLCLLAIRRRRDAGDKVLGDFGQ</sequence>
<dbReference type="Proteomes" id="UP000176583">
    <property type="component" value="Unassembled WGS sequence"/>
</dbReference>